<sequence>NSFRIMSHELVKYCFLFPIYLVTFVAGLPLNAMACWVLGRTKKNSMSIYALNLATADLFYLAVVPMKIGYTFNGNNWIFPVFLCRVTTLIFFTNIYASIMILAAISVDRYKAVVHPLEVSRWREPRTAWIVCAVIWVITVAEIAPINYVTFTVMVNATNGSAPPTIKCYEKFSTSDMDFLTIYRLYLFSSLYLPSLVAMLFSYISVIKSLFKVDDQVDVMKRDKKIRAIKLTVLIISNFFVCFTTYNV</sequence>
<dbReference type="GO" id="GO:0005886">
    <property type="term" value="C:plasma membrane"/>
    <property type="evidence" value="ECO:0007669"/>
    <property type="project" value="TreeGrafter"/>
</dbReference>
<dbReference type="Ensembl" id="ENSPMAT00000009708.1">
    <property type="protein sequence ID" value="ENSPMAP00000009667.1"/>
    <property type="gene ID" value="ENSPMAG00000008776.1"/>
</dbReference>
<evidence type="ECO:0000256" key="10">
    <source>
        <dbReference type="SAM" id="Phobius"/>
    </source>
</evidence>
<keyword evidence="4 9" id="KW-0297">G-protein coupled receptor</keyword>
<dbReference type="PROSITE" id="PS50262">
    <property type="entry name" value="G_PROTEIN_RECEP_F1_2"/>
    <property type="match status" value="1"/>
</dbReference>
<feature type="transmembrane region" description="Helical" evidence="10">
    <location>
        <begin position="77"/>
        <end position="107"/>
    </location>
</feature>
<dbReference type="PRINTS" id="PR01157">
    <property type="entry name" value="P2YPURNOCPTR"/>
</dbReference>
<dbReference type="AlphaFoldDB" id="S4RWS7"/>
<dbReference type="Pfam" id="PF00001">
    <property type="entry name" value="7tm_1"/>
    <property type="match status" value="1"/>
</dbReference>
<evidence type="ECO:0000313" key="12">
    <source>
        <dbReference type="Ensembl" id="ENSPMAP00000009667.1"/>
    </source>
</evidence>
<evidence type="ECO:0000256" key="2">
    <source>
        <dbReference type="ARBA" id="ARBA00022692"/>
    </source>
</evidence>
<dbReference type="HOGENOM" id="CLU_009579_8_2_1"/>
<keyword evidence="5 10" id="KW-0472">Membrane</keyword>
<reference evidence="12" key="2">
    <citation type="submission" date="2025-09" db="UniProtKB">
        <authorList>
            <consortium name="Ensembl"/>
        </authorList>
    </citation>
    <scope>IDENTIFICATION</scope>
</reference>
<keyword evidence="7" id="KW-0325">Glycoprotein</keyword>
<reference evidence="12" key="1">
    <citation type="submission" date="2025-08" db="UniProtKB">
        <authorList>
            <consortium name="Ensembl"/>
        </authorList>
    </citation>
    <scope>IDENTIFICATION</scope>
</reference>
<evidence type="ECO:0000256" key="3">
    <source>
        <dbReference type="ARBA" id="ARBA00022989"/>
    </source>
</evidence>
<feature type="transmembrane region" description="Helical" evidence="10">
    <location>
        <begin position="15"/>
        <end position="39"/>
    </location>
</feature>
<comment type="subcellular location">
    <subcellularLocation>
        <location evidence="1">Membrane</location>
        <topology evidence="1">Multi-pass membrane protein</topology>
    </subcellularLocation>
</comment>
<keyword evidence="8 9" id="KW-0807">Transducer</keyword>
<dbReference type="InterPro" id="IPR017452">
    <property type="entry name" value="GPCR_Rhodpsn_7TM"/>
</dbReference>
<comment type="similarity">
    <text evidence="9">Belongs to the G-protein coupled receptor 1 family.</text>
</comment>
<dbReference type="GO" id="GO:0004930">
    <property type="term" value="F:G protein-coupled receptor activity"/>
    <property type="evidence" value="ECO:0007669"/>
    <property type="project" value="UniProtKB-KW"/>
</dbReference>
<feature type="domain" description="G-protein coupled receptors family 1 profile" evidence="11">
    <location>
        <begin position="30"/>
        <end position="248"/>
    </location>
</feature>
<dbReference type="PANTHER" id="PTHR24232:SF53">
    <property type="entry name" value="G-PROTEIN COUPLED RECEPTORS FAMILY 1 PROFILE DOMAIN-CONTAINING PROTEIN"/>
    <property type="match status" value="1"/>
</dbReference>
<dbReference type="STRING" id="7757.ENSPMAP00000009667"/>
<organism evidence="12">
    <name type="scientific">Petromyzon marinus</name>
    <name type="common">Sea lamprey</name>
    <dbReference type="NCBI Taxonomy" id="7757"/>
    <lineage>
        <taxon>Eukaryota</taxon>
        <taxon>Metazoa</taxon>
        <taxon>Chordata</taxon>
        <taxon>Craniata</taxon>
        <taxon>Vertebrata</taxon>
        <taxon>Cyclostomata</taxon>
        <taxon>Hyperoartia</taxon>
        <taxon>Petromyzontiformes</taxon>
        <taxon>Petromyzontidae</taxon>
        <taxon>Petromyzon</taxon>
    </lineage>
</organism>
<feature type="transmembrane region" description="Helical" evidence="10">
    <location>
        <begin position="228"/>
        <end position="246"/>
    </location>
</feature>
<protein>
    <recommendedName>
        <fullName evidence="11">G-protein coupled receptors family 1 profile domain-containing protein</fullName>
    </recommendedName>
</protein>
<dbReference type="PRINTS" id="PR00237">
    <property type="entry name" value="GPCRRHODOPSN"/>
</dbReference>
<evidence type="ECO:0000259" key="11">
    <source>
        <dbReference type="PROSITE" id="PS50262"/>
    </source>
</evidence>
<evidence type="ECO:0000256" key="5">
    <source>
        <dbReference type="ARBA" id="ARBA00023136"/>
    </source>
</evidence>
<dbReference type="PANTHER" id="PTHR24232">
    <property type="entry name" value="G-PROTEIN COUPLED RECEPTOR"/>
    <property type="match status" value="1"/>
</dbReference>
<dbReference type="GO" id="GO:0035025">
    <property type="term" value="P:positive regulation of Rho protein signal transduction"/>
    <property type="evidence" value="ECO:0007669"/>
    <property type="project" value="TreeGrafter"/>
</dbReference>
<evidence type="ECO:0000256" key="1">
    <source>
        <dbReference type="ARBA" id="ARBA00004141"/>
    </source>
</evidence>
<keyword evidence="2 9" id="KW-0812">Transmembrane</keyword>
<evidence type="ECO:0000256" key="4">
    <source>
        <dbReference type="ARBA" id="ARBA00023040"/>
    </source>
</evidence>
<evidence type="ECO:0000256" key="9">
    <source>
        <dbReference type="RuleBase" id="RU000688"/>
    </source>
</evidence>
<feature type="transmembrane region" description="Helical" evidence="10">
    <location>
        <begin position="46"/>
        <end position="65"/>
    </location>
</feature>
<evidence type="ECO:0000256" key="7">
    <source>
        <dbReference type="ARBA" id="ARBA00023180"/>
    </source>
</evidence>
<dbReference type="SUPFAM" id="SSF81321">
    <property type="entry name" value="Family A G protein-coupled receptor-like"/>
    <property type="match status" value="1"/>
</dbReference>
<keyword evidence="6 9" id="KW-0675">Receptor</keyword>
<accession>S4RWS7</accession>
<dbReference type="Gene3D" id="1.20.1070.10">
    <property type="entry name" value="Rhodopsin 7-helix transmembrane proteins"/>
    <property type="match status" value="1"/>
</dbReference>
<dbReference type="GeneTree" id="ENSGT01150000286937"/>
<dbReference type="PROSITE" id="PS00237">
    <property type="entry name" value="G_PROTEIN_RECEP_F1_1"/>
    <property type="match status" value="1"/>
</dbReference>
<dbReference type="InterPro" id="IPR000276">
    <property type="entry name" value="GPCR_Rhodpsn"/>
</dbReference>
<proteinExistence type="inferred from homology"/>
<evidence type="ECO:0000256" key="8">
    <source>
        <dbReference type="ARBA" id="ARBA00023224"/>
    </source>
</evidence>
<dbReference type="GO" id="GO:0007200">
    <property type="term" value="P:phospholipase C-activating G protein-coupled receptor signaling pathway"/>
    <property type="evidence" value="ECO:0007669"/>
    <property type="project" value="TreeGrafter"/>
</dbReference>
<keyword evidence="3 10" id="KW-1133">Transmembrane helix</keyword>
<name>S4RWS7_PETMA</name>
<evidence type="ECO:0000256" key="6">
    <source>
        <dbReference type="ARBA" id="ARBA00023170"/>
    </source>
</evidence>
<feature type="transmembrane region" description="Helical" evidence="10">
    <location>
        <begin position="128"/>
        <end position="148"/>
    </location>
</feature>
<feature type="transmembrane region" description="Helical" evidence="10">
    <location>
        <begin position="185"/>
        <end position="207"/>
    </location>
</feature>